<evidence type="ECO:0000313" key="3">
    <source>
        <dbReference type="Proteomes" id="UP000335636"/>
    </source>
</evidence>
<dbReference type="AlphaFoldDB" id="A0A5E4AUP6"/>
<proteinExistence type="predicted"/>
<sequence length="106" mass="11076">MAGVGEGGRPSSAPPPQGTHVYVGVAVPQSHLSHPHSTKQKEKPPPPRAAPHPNLGCTFSGSQQSYGSGGHGWGRWPISLSWTVAVTQVCWSFQGPTVCAMCFSEG</sequence>
<keyword evidence="3" id="KW-1185">Reference proteome</keyword>
<comment type="caution">
    <text evidence="2">The sequence shown here is derived from an EMBL/GenBank/DDBJ whole genome shotgun (WGS) entry which is preliminary data.</text>
</comment>
<feature type="region of interest" description="Disordered" evidence="1">
    <location>
        <begin position="1"/>
        <end position="70"/>
    </location>
</feature>
<reference evidence="2" key="1">
    <citation type="submission" date="2019-04" db="EMBL/GenBank/DDBJ databases">
        <authorList>
            <person name="Alioto T."/>
            <person name="Alioto T."/>
        </authorList>
    </citation>
    <scope>NUCLEOTIDE SEQUENCE [LARGE SCALE GENOMIC DNA]</scope>
</reference>
<gene>
    <name evidence="2" type="ORF">MONAX_5E032917</name>
</gene>
<protein>
    <submittedName>
        <fullName evidence="2">Uncharacterized protein</fullName>
    </submittedName>
</protein>
<organism evidence="2 3">
    <name type="scientific">Marmota monax</name>
    <name type="common">Woodchuck</name>
    <dbReference type="NCBI Taxonomy" id="9995"/>
    <lineage>
        <taxon>Eukaryota</taxon>
        <taxon>Metazoa</taxon>
        <taxon>Chordata</taxon>
        <taxon>Craniata</taxon>
        <taxon>Vertebrata</taxon>
        <taxon>Euteleostomi</taxon>
        <taxon>Mammalia</taxon>
        <taxon>Eutheria</taxon>
        <taxon>Euarchontoglires</taxon>
        <taxon>Glires</taxon>
        <taxon>Rodentia</taxon>
        <taxon>Sciuromorpha</taxon>
        <taxon>Sciuridae</taxon>
        <taxon>Xerinae</taxon>
        <taxon>Marmotini</taxon>
        <taxon>Marmota</taxon>
    </lineage>
</organism>
<evidence type="ECO:0000313" key="2">
    <source>
        <dbReference type="EMBL" id="VTJ60506.1"/>
    </source>
</evidence>
<accession>A0A5E4AUP6</accession>
<evidence type="ECO:0000256" key="1">
    <source>
        <dbReference type="SAM" id="MobiDB-lite"/>
    </source>
</evidence>
<name>A0A5E4AUP6_MARMO</name>
<dbReference type="EMBL" id="CABDUW010000151">
    <property type="protein sequence ID" value="VTJ60506.1"/>
    <property type="molecule type" value="Genomic_DNA"/>
</dbReference>
<dbReference type="Proteomes" id="UP000335636">
    <property type="component" value="Unassembled WGS sequence"/>
</dbReference>